<feature type="transmembrane region" description="Helical" evidence="6">
    <location>
        <begin position="431"/>
        <end position="450"/>
    </location>
</feature>
<sequence length="562" mass="62390">MGEQRVAQRESTDSEKGYKNWKPELVKSMDILDVDPDLVWQKFGTFGRYQILNLAMVSAPSLIYSALMMCIVNEKFAQKYTVLDRCTVQNIDSGQNHTCLELIGNATRFDYGKNTQDYTITTQFNLVCEQSDVRDYGSSAFLFGAMFGATVLSYFSDKLGRRKSFLLSFSLSVLVNVLTALSPYHIVFLGLRFVAGFGMGGNLSIGYILMSEVVAPKMREFTPLLATFFWVFGYMLAGVARLYINSWRWIYFTCTASGVLSVLVYFKYFPESLHWQVSNKKKKAVTLHIQRATRINKMQINVQDCITEPNSEDASTGTQTETGVNCCTICSKPKILFLFLLSAFLMVVMNLTYWALSLFSTDLSEHKMTGFFLSGIIEIPSAILAVVLLKLLQRRTISCAMFLLTALSLAIAVILPSYLDGESKKAVTLAFPLLAKMFNSIVWSVLPLAMGEMIPTVIRNSFSGWVCFLGDLGSVVAPFLEHLNVYGANTTSILIAVLTGICALGVMTMPETKGKTLGGGLDSFDEGPFLKKISRTFSGKKLEDPMTKEEPLLNGSSRTEAA</sequence>
<proteinExistence type="predicted"/>
<evidence type="ECO:0000256" key="6">
    <source>
        <dbReference type="SAM" id="Phobius"/>
    </source>
</evidence>
<organism evidence="7 8">
    <name type="scientific">Pristionchus pacificus</name>
    <name type="common">Parasitic nematode worm</name>
    <dbReference type="NCBI Taxonomy" id="54126"/>
    <lineage>
        <taxon>Eukaryota</taxon>
        <taxon>Metazoa</taxon>
        <taxon>Ecdysozoa</taxon>
        <taxon>Nematoda</taxon>
        <taxon>Chromadorea</taxon>
        <taxon>Rhabditida</taxon>
        <taxon>Rhabditina</taxon>
        <taxon>Diplogasteromorpha</taxon>
        <taxon>Diplogasteroidea</taxon>
        <taxon>Neodiplogasteridae</taxon>
        <taxon>Pristionchus</taxon>
    </lineage>
</organism>
<feature type="transmembrane region" description="Helical" evidence="6">
    <location>
        <begin position="187"/>
        <end position="209"/>
    </location>
</feature>
<keyword evidence="8" id="KW-1185">Reference proteome</keyword>
<feature type="compositionally biased region" description="Basic and acidic residues" evidence="5">
    <location>
        <begin position="540"/>
        <end position="551"/>
    </location>
</feature>
<dbReference type="InterPro" id="IPR036259">
    <property type="entry name" value="MFS_trans_sf"/>
</dbReference>
<evidence type="ECO:0000256" key="3">
    <source>
        <dbReference type="ARBA" id="ARBA00022989"/>
    </source>
</evidence>
<accession>A0A8R1YRJ2</accession>
<feature type="transmembrane region" description="Helical" evidence="6">
    <location>
        <begin position="249"/>
        <end position="266"/>
    </location>
</feature>
<evidence type="ECO:0000313" key="8">
    <source>
        <dbReference type="Proteomes" id="UP000005239"/>
    </source>
</evidence>
<dbReference type="InterPro" id="IPR005828">
    <property type="entry name" value="MFS_sugar_transport-like"/>
</dbReference>
<evidence type="ECO:0000313" key="7">
    <source>
        <dbReference type="EnsemblMetazoa" id="PPA36697.1"/>
    </source>
</evidence>
<dbReference type="InterPro" id="IPR020846">
    <property type="entry name" value="MFS_dom"/>
</dbReference>
<dbReference type="PROSITE" id="PS50850">
    <property type="entry name" value="MFS"/>
    <property type="match status" value="1"/>
</dbReference>
<evidence type="ECO:0000256" key="5">
    <source>
        <dbReference type="SAM" id="MobiDB-lite"/>
    </source>
</evidence>
<gene>
    <name evidence="7" type="primary">WBGene00275066</name>
</gene>
<reference evidence="8" key="1">
    <citation type="journal article" date="2008" name="Nat. Genet.">
        <title>The Pristionchus pacificus genome provides a unique perspective on nematode lifestyle and parasitism.</title>
        <authorList>
            <person name="Dieterich C."/>
            <person name="Clifton S.W."/>
            <person name="Schuster L.N."/>
            <person name="Chinwalla A."/>
            <person name="Delehaunty K."/>
            <person name="Dinkelacker I."/>
            <person name="Fulton L."/>
            <person name="Fulton R."/>
            <person name="Godfrey J."/>
            <person name="Minx P."/>
            <person name="Mitreva M."/>
            <person name="Roeseler W."/>
            <person name="Tian H."/>
            <person name="Witte H."/>
            <person name="Yang S.P."/>
            <person name="Wilson R.K."/>
            <person name="Sommer R.J."/>
        </authorList>
    </citation>
    <scope>NUCLEOTIDE SEQUENCE [LARGE SCALE GENOMIC DNA]</scope>
    <source>
        <strain evidence="8">PS312</strain>
    </source>
</reference>
<evidence type="ECO:0000256" key="2">
    <source>
        <dbReference type="ARBA" id="ARBA00022692"/>
    </source>
</evidence>
<evidence type="ECO:0000256" key="4">
    <source>
        <dbReference type="ARBA" id="ARBA00023136"/>
    </source>
</evidence>
<dbReference type="PROSITE" id="PS00216">
    <property type="entry name" value="SUGAR_TRANSPORT_1"/>
    <property type="match status" value="1"/>
</dbReference>
<feature type="transmembrane region" description="Helical" evidence="6">
    <location>
        <begin position="221"/>
        <end position="243"/>
    </location>
</feature>
<comment type="subcellular location">
    <subcellularLocation>
        <location evidence="1">Membrane</location>
        <topology evidence="1">Multi-pass membrane protein</topology>
    </subcellularLocation>
</comment>
<evidence type="ECO:0000256" key="1">
    <source>
        <dbReference type="ARBA" id="ARBA00004141"/>
    </source>
</evidence>
<feature type="transmembrane region" description="Helical" evidence="6">
    <location>
        <begin position="462"/>
        <end position="480"/>
    </location>
</feature>
<dbReference type="Gene3D" id="1.20.1250.20">
    <property type="entry name" value="MFS general substrate transporter like domains"/>
    <property type="match status" value="1"/>
</dbReference>
<feature type="transmembrane region" description="Helical" evidence="6">
    <location>
        <begin position="401"/>
        <end position="419"/>
    </location>
</feature>
<feature type="region of interest" description="Disordered" evidence="5">
    <location>
        <begin position="540"/>
        <end position="562"/>
    </location>
</feature>
<feature type="transmembrane region" description="Helical" evidence="6">
    <location>
        <begin position="136"/>
        <end position="155"/>
    </location>
</feature>
<feature type="transmembrane region" description="Helical" evidence="6">
    <location>
        <begin position="335"/>
        <end position="356"/>
    </location>
</feature>
<keyword evidence="2 6" id="KW-0812">Transmembrane</keyword>
<keyword evidence="4 6" id="KW-0472">Membrane</keyword>
<dbReference type="SUPFAM" id="SSF103473">
    <property type="entry name" value="MFS general substrate transporter"/>
    <property type="match status" value="1"/>
</dbReference>
<dbReference type="InterPro" id="IPR005829">
    <property type="entry name" value="Sugar_transporter_CS"/>
</dbReference>
<feature type="transmembrane region" description="Helical" evidence="6">
    <location>
        <begin position="486"/>
        <end position="507"/>
    </location>
</feature>
<accession>A0A2A6BR41</accession>
<dbReference type="Pfam" id="PF00083">
    <property type="entry name" value="Sugar_tr"/>
    <property type="match status" value="1"/>
</dbReference>
<name>A0A2A6BR41_PRIPA</name>
<reference evidence="7" key="2">
    <citation type="submission" date="2022-06" db="UniProtKB">
        <authorList>
            <consortium name="EnsemblMetazoa"/>
        </authorList>
    </citation>
    <scope>IDENTIFICATION</scope>
    <source>
        <strain evidence="7">PS312</strain>
    </source>
</reference>
<feature type="transmembrane region" description="Helical" evidence="6">
    <location>
        <begin position="164"/>
        <end position="181"/>
    </location>
</feature>
<dbReference type="PANTHER" id="PTHR24064">
    <property type="entry name" value="SOLUTE CARRIER FAMILY 22 MEMBER"/>
    <property type="match status" value="1"/>
</dbReference>
<dbReference type="OrthoDB" id="3936150at2759"/>
<dbReference type="AlphaFoldDB" id="A0A2A6BR41"/>
<keyword evidence="3 6" id="KW-1133">Transmembrane helix</keyword>
<feature type="transmembrane region" description="Helical" evidence="6">
    <location>
        <begin position="51"/>
        <end position="72"/>
    </location>
</feature>
<feature type="transmembrane region" description="Helical" evidence="6">
    <location>
        <begin position="368"/>
        <end position="389"/>
    </location>
</feature>
<protein>
    <submittedName>
        <fullName evidence="7">Membrane transporter</fullName>
    </submittedName>
</protein>
<dbReference type="GO" id="GO:0016020">
    <property type="term" value="C:membrane"/>
    <property type="evidence" value="ECO:0007669"/>
    <property type="project" value="UniProtKB-SubCell"/>
</dbReference>
<dbReference type="GO" id="GO:0022857">
    <property type="term" value="F:transmembrane transporter activity"/>
    <property type="evidence" value="ECO:0007669"/>
    <property type="project" value="InterPro"/>
</dbReference>
<dbReference type="Proteomes" id="UP000005239">
    <property type="component" value="Unassembled WGS sequence"/>
</dbReference>
<dbReference type="PROSITE" id="PS00217">
    <property type="entry name" value="SUGAR_TRANSPORT_2"/>
    <property type="match status" value="1"/>
</dbReference>
<dbReference type="EnsemblMetazoa" id="PPA36697.1">
    <property type="protein sequence ID" value="PPA36697.1"/>
    <property type="gene ID" value="WBGene00275066"/>
</dbReference>